<feature type="transmembrane region" description="Helical" evidence="1">
    <location>
        <begin position="96"/>
        <end position="114"/>
    </location>
</feature>
<keyword evidence="3" id="KW-1185">Reference proteome</keyword>
<comment type="caution">
    <text evidence="2">The sequence shown here is derived from an EMBL/GenBank/DDBJ whole genome shotgun (WGS) entry which is preliminary data.</text>
</comment>
<dbReference type="Pfam" id="PF11143">
    <property type="entry name" value="DUF2919"/>
    <property type="match status" value="1"/>
</dbReference>
<organism evidence="2 3">
    <name type="scientific">Vibrio ezurae NBRC 102218</name>
    <dbReference type="NCBI Taxonomy" id="1219080"/>
    <lineage>
        <taxon>Bacteria</taxon>
        <taxon>Pseudomonadati</taxon>
        <taxon>Pseudomonadota</taxon>
        <taxon>Gammaproteobacteria</taxon>
        <taxon>Vibrionales</taxon>
        <taxon>Vibrionaceae</taxon>
        <taxon>Vibrio</taxon>
    </lineage>
</organism>
<keyword evidence="1" id="KW-0812">Transmembrane</keyword>
<feature type="transmembrane region" description="Helical" evidence="1">
    <location>
        <begin position="26"/>
        <end position="45"/>
    </location>
</feature>
<dbReference type="AlphaFoldDB" id="U3AX26"/>
<dbReference type="EMBL" id="BATM01000001">
    <property type="protein sequence ID" value="GAD78290.1"/>
    <property type="molecule type" value="Genomic_DNA"/>
</dbReference>
<proteinExistence type="predicted"/>
<gene>
    <name evidence="2" type="ORF">VEZ01S_01_00690</name>
</gene>
<evidence type="ECO:0000256" key="1">
    <source>
        <dbReference type="SAM" id="Phobius"/>
    </source>
</evidence>
<name>U3AX26_9VIBR</name>
<dbReference type="InterPro" id="IPR021318">
    <property type="entry name" value="DUF2919"/>
</dbReference>
<feature type="transmembrane region" description="Helical" evidence="1">
    <location>
        <begin position="65"/>
        <end position="84"/>
    </location>
</feature>
<feature type="transmembrane region" description="Helical" evidence="1">
    <location>
        <begin position="126"/>
        <end position="145"/>
    </location>
</feature>
<accession>U3AX26</accession>
<evidence type="ECO:0000313" key="2">
    <source>
        <dbReference type="EMBL" id="GAD78290.1"/>
    </source>
</evidence>
<evidence type="ECO:0000313" key="3">
    <source>
        <dbReference type="Proteomes" id="UP000016562"/>
    </source>
</evidence>
<dbReference type="STRING" id="1219080.VEZ01S_01_00690"/>
<dbReference type="eggNOG" id="ENOG5033BS1">
    <property type="taxonomic scope" value="Bacteria"/>
</dbReference>
<keyword evidence="1" id="KW-0472">Membrane</keyword>
<protein>
    <recommendedName>
        <fullName evidence="4">DUF2919 domain-containing protein</fullName>
    </recommendedName>
</protein>
<keyword evidence="1" id="KW-1133">Transmembrane helix</keyword>
<reference evidence="2 3" key="1">
    <citation type="submission" date="2013-09" db="EMBL/GenBank/DDBJ databases">
        <title>Whole genome shotgun sequence of Vibrio ezurae NBRC 102218.</title>
        <authorList>
            <person name="Yoshida I."/>
            <person name="Hosoyama A."/>
            <person name="Numata M."/>
            <person name="Hashimoto M."/>
            <person name="Hosoyama Y."/>
            <person name="Tsuchikane K."/>
            <person name="Noguchi M."/>
            <person name="Hirakata S."/>
            <person name="Ichikawa N."/>
            <person name="Ohji S."/>
            <person name="Yamazoe A."/>
            <person name="Fujita N."/>
        </authorList>
    </citation>
    <scope>NUCLEOTIDE SEQUENCE [LARGE SCALE GENOMIC DNA]</scope>
    <source>
        <strain evidence="2 3">NBRC 102218</strain>
    </source>
</reference>
<dbReference type="Proteomes" id="UP000016562">
    <property type="component" value="Unassembled WGS sequence"/>
</dbReference>
<evidence type="ECO:0008006" key="4">
    <source>
        <dbReference type="Google" id="ProtNLM"/>
    </source>
</evidence>
<sequence>MPQYKVSSVRYLIEEYDKNGYLKAPFWLWLCWLFLARGWIVFALAGVTKDQGSNILAMIYPNSSSLYMMMCMGVPSLFFMWVIGLRSPDRHWLNKLIGLGRSVSILLSMAQLASELHNILQQDGQFSWGSALSVVGLSWIIIYLFNSRRVKDCFQSISDN</sequence>